<name>A0A6I4SPA9_9SPHN</name>
<dbReference type="InterPro" id="IPR035965">
    <property type="entry name" value="PAS-like_dom_sf"/>
</dbReference>
<dbReference type="PANTHER" id="PTHR43065:SF10">
    <property type="entry name" value="PEROXIDE STRESS-ACTIVATED HISTIDINE KINASE MAK3"/>
    <property type="match status" value="1"/>
</dbReference>
<dbReference type="EMBL" id="WTYS01000001">
    <property type="protein sequence ID" value="MXO56970.1"/>
    <property type="molecule type" value="Genomic_DNA"/>
</dbReference>
<dbReference type="Pfam" id="PF02518">
    <property type="entry name" value="HATPase_c"/>
    <property type="match status" value="1"/>
</dbReference>
<dbReference type="Gene3D" id="1.10.287.130">
    <property type="match status" value="1"/>
</dbReference>
<evidence type="ECO:0000256" key="5">
    <source>
        <dbReference type="ARBA" id="ARBA00022741"/>
    </source>
</evidence>
<dbReference type="SUPFAM" id="SSF55785">
    <property type="entry name" value="PYP-like sensor domain (PAS domain)"/>
    <property type="match status" value="1"/>
</dbReference>
<keyword evidence="7" id="KW-0067">ATP-binding</keyword>
<dbReference type="Gene3D" id="3.30.565.10">
    <property type="entry name" value="Histidine kinase-like ATPase, C-terminal domain"/>
    <property type="match status" value="1"/>
</dbReference>
<evidence type="ECO:0000256" key="2">
    <source>
        <dbReference type="ARBA" id="ARBA00012438"/>
    </source>
</evidence>
<dbReference type="Pfam" id="PF00989">
    <property type="entry name" value="PAS"/>
    <property type="match status" value="1"/>
</dbReference>
<dbReference type="InterPro" id="IPR004358">
    <property type="entry name" value="Sig_transdc_His_kin-like_C"/>
</dbReference>
<dbReference type="InterPro" id="IPR000014">
    <property type="entry name" value="PAS"/>
</dbReference>
<organism evidence="10 11">
    <name type="scientific">Pontixanthobacter gangjinensis</name>
    <dbReference type="NCBI Taxonomy" id="1028742"/>
    <lineage>
        <taxon>Bacteria</taxon>
        <taxon>Pseudomonadati</taxon>
        <taxon>Pseudomonadota</taxon>
        <taxon>Alphaproteobacteria</taxon>
        <taxon>Sphingomonadales</taxon>
        <taxon>Erythrobacteraceae</taxon>
        <taxon>Pontixanthobacter</taxon>
    </lineage>
</organism>
<gene>
    <name evidence="10" type="ORF">GRI36_08740</name>
</gene>
<evidence type="ECO:0000313" key="11">
    <source>
        <dbReference type="Proteomes" id="UP000468943"/>
    </source>
</evidence>
<protein>
    <recommendedName>
        <fullName evidence="2">histidine kinase</fullName>
        <ecNumber evidence="2">2.7.13.3</ecNumber>
    </recommendedName>
</protein>
<sequence>MIIKVKPTADAQIAGMLFAVLLIDDAQTIAEANHAAEDMFGRSAARMIGHPLTETVNFLDPKIISRLVSADAQLVARGIAIGTPLGDRLINLTVSPIITGQGWKVLTFSAAGQDGMRDDPDAPTALKAPAILAHEIKNPLAAIRGAGQLLARKLGDKDRNLTSMISDEVDRIARLIDRMQQLGSNQSDPVVPINLHQSIRNAAATVRAAVKDRAELVEEFDPSLPAVLSNGDALEQVLINLLSNAVDACEGCPAPTVTVKTRFVSGLAFNTTGSGKSVRLPIEVTVSDNGPGIDQSLTEHIFDPFVTSKKNGQGLGLALVKKMVGDMGGRISHKRNDLLKLTEFRIHLAIAE</sequence>
<evidence type="ECO:0000259" key="9">
    <source>
        <dbReference type="PROSITE" id="PS50109"/>
    </source>
</evidence>
<keyword evidence="4" id="KW-0808">Transferase</keyword>
<evidence type="ECO:0000256" key="7">
    <source>
        <dbReference type="ARBA" id="ARBA00022840"/>
    </source>
</evidence>
<reference evidence="10 11" key="1">
    <citation type="submission" date="2019-12" db="EMBL/GenBank/DDBJ databases">
        <title>Genomic-based taxomic classification of the family Erythrobacteraceae.</title>
        <authorList>
            <person name="Xu L."/>
        </authorList>
    </citation>
    <scope>NUCLEOTIDE SEQUENCE [LARGE SCALE GENOMIC DNA]</scope>
    <source>
        <strain evidence="10 11">JCM 17802</strain>
    </source>
</reference>
<comment type="catalytic activity">
    <reaction evidence="1">
        <text>ATP + protein L-histidine = ADP + protein N-phospho-L-histidine.</text>
        <dbReference type="EC" id="2.7.13.3"/>
    </reaction>
</comment>
<dbReference type="PRINTS" id="PR00344">
    <property type="entry name" value="BCTRLSENSOR"/>
</dbReference>
<keyword evidence="5" id="KW-0547">Nucleotide-binding</keyword>
<feature type="domain" description="Histidine kinase" evidence="9">
    <location>
        <begin position="131"/>
        <end position="352"/>
    </location>
</feature>
<dbReference type="SMART" id="SM00388">
    <property type="entry name" value="HisKA"/>
    <property type="match status" value="1"/>
</dbReference>
<dbReference type="InterPro" id="IPR005467">
    <property type="entry name" value="His_kinase_dom"/>
</dbReference>
<comment type="caution">
    <text evidence="10">The sequence shown here is derived from an EMBL/GenBank/DDBJ whole genome shotgun (WGS) entry which is preliminary data.</text>
</comment>
<dbReference type="GO" id="GO:0005524">
    <property type="term" value="F:ATP binding"/>
    <property type="evidence" value="ECO:0007669"/>
    <property type="project" value="UniProtKB-KW"/>
</dbReference>
<evidence type="ECO:0000313" key="10">
    <source>
        <dbReference type="EMBL" id="MXO56970.1"/>
    </source>
</evidence>
<keyword evidence="11" id="KW-1185">Reference proteome</keyword>
<evidence type="ECO:0000256" key="8">
    <source>
        <dbReference type="ARBA" id="ARBA00023012"/>
    </source>
</evidence>
<evidence type="ECO:0000256" key="1">
    <source>
        <dbReference type="ARBA" id="ARBA00000085"/>
    </source>
</evidence>
<dbReference type="InterPro" id="IPR036097">
    <property type="entry name" value="HisK_dim/P_sf"/>
</dbReference>
<dbReference type="InterPro" id="IPR003661">
    <property type="entry name" value="HisK_dim/P_dom"/>
</dbReference>
<evidence type="ECO:0000256" key="4">
    <source>
        <dbReference type="ARBA" id="ARBA00022679"/>
    </source>
</evidence>
<dbReference type="RefSeq" id="WP_160598108.1">
    <property type="nucleotide sequence ID" value="NZ_WTYS01000001.1"/>
</dbReference>
<keyword evidence="8" id="KW-0902">Two-component regulatory system</keyword>
<dbReference type="GO" id="GO:0000155">
    <property type="term" value="F:phosphorelay sensor kinase activity"/>
    <property type="evidence" value="ECO:0007669"/>
    <property type="project" value="InterPro"/>
</dbReference>
<dbReference type="OrthoDB" id="9789238at2"/>
<accession>A0A6I4SPA9</accession>
<dbReference type="PROSITE" id="PS50109">
    <property type="entry name" value="HIS_KIN"/>
    <property type="match status" value="1"/>
</dbReference>
<dbReference type="EC" id="2.7.13.3" evidence="2"/>
<evidence type="ECO:0000256" key="6">
    <source>
        <dbReference type="ARBA" id="ARBA00022777"/>
    </source>
</evidence>
<dbReference type="SMART" id="SM00387">
    <property type="entry name" value="HATPase_c"/>
    <property type="match status" value="1"/>
</dbReference>
<dbReference type="InterPro" id="IPR003594">
    <property type="entry name" value="HATPase_dom"/>
</dbReference>
<dbReference type="SUPFAM" id="SSF47384">
    <property type="entry name" value="Homodimeric domain of signal transducing histidine kinase"/>
    <property type="match status" value="1"/>
</dbReference>
<keyword evidence="3" id="KW-0597">Phosphoprotein</keyword>
<dbReference type="SUPFAM" id="SSF55874">
    <property type="entry name" value="ATPase domain of HSP90 chaperone/DNA topoisomerase II/histidine kinase"/>
    <property type="match status" value="1"/>
</dbReference>
<dbReference type="PANTHER" id="PTHR43065">
    <property type="entry name" value="SENSOR HISTIDINE KINASE"/>
    <property type="match status" value="1"/>
</dbReference>
<proteinExistence type="predicted"/>
<dbReference type="Gene3D" id="3.30.450.20">
    <property type="entry name" value="PAS domain"/>
    <property type="match status" value="1"/>
</dbReference>
<keyword evidence="6" id="KW-0418">Kinase</keyword>
<dbReference type="CDD" id="cd00130">
    <property type="entry name" value="PAS"/>
    <property type="match status" value="1"/>
</dbReference>
<dbReference type="InterPro" id="IPR036890">
    <property type="entry name" value="HATPase_C_sf"/>
</dbReference>
<evidence type="ECO:0000256" key="3">
    <source>
        <dbReference type="ARBA" id="ARBA00022553"/>
    </source>
</evidence>
<dbReference type="AlphaFoldDB" id="A0A6I4SPA9"/>
<dbReference type="GO" id="GO:0006355">
    <property type="term" value="P:regulation of DNA-templated transcription"/>
    <property type="evidence" value="ECO:0007669"/>
    <property type="project" value="InterPro"/>
</dbReference>
<dbReference type="Pfam" id="PF00512">
    <property type="entry name" value="HisKA"/>
    <property type="match status" value="1"/>
</dbReference>
<dbReference type="Proteomes" id="UP000468943">
    <property type="component" value="Unassembled WGS sequence"/>
</dbReference>
<dbReference type="CDD" id="cd00082">
    <property type="entry name" value="HisKA"/>
    <property type="match status" value="1"/>
</dbReference>
<dbReference type="InterPro" id="IPR013767">
    <property type="entry name" value="PAS_fold"/>
</dbReference>